<name>A0AA42BMX8_9ALTE</name>
<sequence>ITSLLLRLLDALFVVSTQILLLSVIKDVKVLIDVKSQLSMYSADDLILVKVFTLKVSGDIHCSLTIWKS</sequence>
<protein>
    <submittedName>
        <fullName evidence="1">Uncharacterized protein</fullName>
    </submittedName>
</protein>
<reference evidence="1" key="1">
    <citation type="submission" date="2022-07" db="EMBL/GenBank/DDBJ databases">
        <title>Characterization of the Novel Bacterium Alteromonas immobilis LMIT006 and Alteromonas gregis LMIT007.</title>
        <authorList>
            <person name="Lin X."/>
        </authorList>
    </citation>
    <scope>NUCLEOTIDE SEQUENCE</scope>
    <source>
        <strain evidence="1">LMIT007</strain>
    </source>
</reference>
<organism evidence="1 2">
    <name type="scientific">Opacimonas viscosa</name>
    <dbReference type="NCBI Taxonomy" id="2961944"/>
    <lineage>
        <taxon>Bacteria</taxon>
        <taxon>Pseudomonadati</taxon>
        <taxon>Pseudomonadota</taxon>
        <taxon>Gammaproteobacteria</taxon>
        <taxon>Alteromonadales</taxon>
        <taxon>Alteromonadaceae</taxon>
        <taxon>Opacimonas</taxon>
    </lineage>
</organism>
<evidence type="ECO:0000313" key="1">
    <source>
        <dbReference type="EMBL" id="MCP3430059.1"/>
    </source>
</evidence>
<dbReference type="RefSeq" id="WP_254102894.1">
    <property type="nucleotide sequence ID" value="NZ_JANATA010000400.1"/>
</dbReference>
<keyword evidence="2" id="KW-1185">Reference proteome</keyword>
<gene>
    <name evidence="1" type="ORF">NLF92_14060</name>
</gene>
<proteinExistence type="predicted"/>
<dbReference type="EMBL" id="JANATA010000400">
    <property type="protein sequence ID" value="MCP3430059.1"/>
    <property type="molecule type" value="Genomic_DNA"/>
</dbReference>
<accession>A0AA42BMX8</accession>
<dbReference type="AlphaFoldDB" id="A0AA42BMX8"/>
<comment type="caution">
    <text evidence="1">The sequence shown here is derived from an EMBL/GenBank/DDBJ whole genome shotgun (WGS) entry which is preliminary data.</text>
</comment>
<dbReference type="Proteomes" id="UP001165413">
    <property type="component" value="Unassembled WGS sequence"/>
</dbReference>
<evidence type="ECO:0000313" key="2">
    <source>
        <dbReference type="Proteomes" id="UP001165413"/>
    </source>
</evidence>
<feature type="non-terminal residue" evidence="1">
    <location>
        <position position="1"/>
    </location>
</feature>